<organism evidence="2 3">
    <name type="scientific">Vanilla planifolia</name>
    <name type="common">Vanilla</name>
    <dbReference type="NCBI Taxonomy" id="51239"/>
    <lineage>
        <taxon>Eukaryota</taxon>
        <taxon>Viridiplantae</taxon>
        <taxon>Streptophyta</taxon>
        <taxon>Embryophyta</taxon>
        <taxon>Tracheophyta</taxon>
        <taxon>Spermatophyta</taxon>
        <taxon>Magnoliopsida</taxon>
        <taxon>Liliopsida</taxon>
        <taxon>Asparagales</taxon>
        <taxon>Orchidaceae</taxon>
        <taxon>Vanilloideae</taxon>
        <taxon>Vanilleae</taxon>
        <taxon>Vanilla</taxon>
    </lineage>
</organism>
<feature type="compositionally biased region" description="Pro residues" evidence="1">
    <location>
        <begin position="37"/>
        <end position="50"/>
    </location>
</feature>
<feature type="region of interest" description="Disordered" evidence="1">
    <location>
        <begin position="1"/>
        <end position="25"/>
    </location>
</feature>
<dbReference type="EMBL" id="JADCNL010000050">
    <property type="protein sequence ID" value="KAG0451586.1"/>
    <property type="molecule type" value="Genomic_DNA"/>
</dbReference>
<reference evidence="2 3" key="1">
    <citation type="journal article" date="2020" name="Nat. Food">
        <title>A phased Vanilla planifolia genome enables genetic improvement of flavour and production.</title>
        <authorList>
            <person name="Hasing T."/>
            <person name="Tang H."/>
            <person name="Brym M."/>
            <person name="Khazi F."/>
            <person name="Huang T."/>
            <person name="Chambers A.H."/>
        </authorList>
    </citation>
    <scope>NUCLEOTIDE SEQUENCE [LARGE SCALE GENOMIC DNA]</scope>
    <source>
        <tissue evidence="2">Leaf</tissue>
    </source>
</reference>
<feature type="region of interest" description="Disordered" evidence="1">
    <location>
        <begin position="37"/>
        <end position="78"/>
    </location>
</feature>
<feature type="compositionally biased region" description="Basic and acidic residues" evidence="1">
    <location>
        <begin position="63"/>
        <end position="78"/>
    </location>
</feature>
<proteinExistence type="predicted"/>
<dbReference type="OrthoDB" id="1927821at2759"/>
<keyword evidence="3" id="KW-1185">Reference proteome</keyword>
<comment type="caution">
    <text evidence="2">The sequence shown here is derived from an EMBL/GenBank/DDBJ whole genome shotgun (WGS) entry which is preliminary data.</text>
</comment>
<name>A0A835U9Y0_VANPL</name>
<evidence type="ECO:0000313" key="3">
    <source>
        <dbReference type="Proteomes" id="UP000636800"/>
    </source>
</evidence>
<evidence type="ECO:0000256" key="1">
    <source>
        <dbReference type="SAM" id="MobiDB-lite"/>
    </source>
</evidence>
<dbReference type="Proteomes" id="UP000636800">
    <property type="component" value="Unassembled WGS sequence"/>
</dbReference>
<gene>
    <name evidence="2" type="ORF">HPP92_026357</name>
</gene>
<accession>A0A835U9Y0</accession>
<sequence>MGSYGQHQAQVEAYPPPQTAYPPPGAALNCAPPPVTVHPPTYPSSPPPGYPGAAPYAQQVPLETKKRGDDGFWKGWDT</sequence>
<dbReference type="AlphaFoldDB" id="A0A835U9Y0"/>
<evidence type="ECO:0000313" key="2">
    <source>
        <dbReference type="EMBL" id="KAG0451586.1"/>
    </source>
</evidence>
<feature type="compositionally biased region" description="Pro residues" evidence="1">
    <location>
        <begin position="14"/>
        <end position="25"/>
    </location>
</feature>
<protein>
    <submittedName>
        <fullName evidence="2">Uncharacterized protein</fullName>
    </submittedName>
</protein>